<accession>A0A8J7AJM5</accession>
<evidence type="ECO:0000256" key="2">
    <source>
        <dbReference type="ARBA" id="ARBA00001958"/>
    </source>
</evidence>
<keyword evidence="18" id="KW-1185">Reference proteome</keyword>
<feature type="binding site" evidence="16">
    <location>
        <position position="128"/>
    </location>
    <ligand>
        <name>ATP</name>
        <dbReference type="ChEBI" id="CHEBI:30616"/>
    </ligand>
</feature>
<evidence type="ECO:0000256" key="1">
    <source>
        <dbReference type="ARBA" id="ARBA00001206"/>
    </source>
</evidence>
<dbReference type="HAMAP" id="MF_01274">
    <property type="entry name" value="Pantothen_kinase_3"/>
    <property type="match status" value="1"/>
</dbReference>
<dbReference type="NCBIfam" id="TIGR00671">
    <property type="entry name" value="baf"/>
    <property type="match status" value="1"/>
</dbReference>
<feature type="binding site" evidence="16">
    <location>
        <position position="125"/>
    </location>
    <ligand>
        <name>K(+)</name>
        <dbReference type="ChEBI" id="CHEBI:29103"/>
    </ligand>
</feature>
<evidence type="ECO:0000313" key="17">
    <source>
        <dbReference type="EMBL" id="MBE9076590.1"/>
    </source>
</evidence>
<comment type="function">
    <text evidence="16">Catalyzes the phosphorylation of pantothenate (Pan), the first step in CoA biosynthesis.</text>
</comment>
<comment type="caution">
    <text evidence="17">The sequence shown here is derived from an EMBL/GenBank/DDBJ whole genome shotgun (WGS) entry which is preliminary data.</text>
</comment>
<keyword evidence="7 16" id="KW-0963">Cytoplasm</keyword>
<dbReference type="AlphaFoldDB" id="A0A8J7AJM5"/>
<evidence type="ECO:0000256" key="4">
    <source>
        <dbReference type="ARBA" id="ARBA00005225"/>
    </source>
</evidence>
<comment type="pathway">
    <text evidence="4 16">Cofactor biosynthesis; coenzyme A biosynthesis; CoA from (R)-pantothenate: step 1/5.</text>
</comment>
<comment type="cofactor">
    <cofactor evidence="16">
        <name>NH4(+)</name>
        <dbReference type="ChEBI" id="CHEBI:28938"/>
    </cofactor>
    <cofactor evidence="16">
        <name>K(+)</name>
        <dbReference type="ChEBI" id="CHEBI:29103"/>
    </cofactor>
    <text evidence="16">A monovalent cation. Ammonium or potassium.</text>
</comment>
<evidence type="ECO:0000256" key="6">
    <source>
        <dbReference type="ARBA" id="ARBA00012102"/>
    </source>
</evidence>
<keyword evidence="9 16" id="KW-0547">Nucleotide-binding</keyword>
<feature type="active site" description="Proton acceptor" evidence="16">
    <location>
        <position position="105"/>
    </location>
</feature>
<feature type="binding site" evidence="16">
    <location>
        <begin position="9"/>
        <end position="16"/>
    </location>
    <ligand>
        <name>ATP</name>
        <dbReference type="ChEBI" id="CHEBI:30616"/>
    </ligand>
</feature>
<keyword evidence="12 16" id="KW-0630">Potassium</keyword>
<evidence type="ECO:0000256" key="3">
    <source>
        <dbReference type="ARBA" id="ARBA00004496"/>
    </source>
</evidence>
<evidence type="ECO:0000256" key="8">
    <source>
        <dbReference type="ARBA" id="ARBA00022679"/>
    </source>
</evidence>
<organism evidence="17 18">
    <name type="scientific">Vasconcelosia minhoensis LEGE 07310</name>
    <dbReference type="NCBI Taxonomy" id="915328"/>
    <lineage>
        <taxon>Bacteria</taxon>
        <taxon>Bacillati</taxon>
        <taxon>Cyanobacteriota</taxon>
        <taxon>Cyanophyceae</taxon>
        <taxon>Nodosilineales</taxon>
        <taxon>Cymatolegaceae</taxon>
        <taxon>Vasconcelosia</taxon>
        <taxon>Vasconcelosia minhoensis</taxon>
    </lineage>
</organism>
<dbReference type="Gene3D" id="3.30.420.40">
    <property type="match status" value="1"/>
</dbReference>
<evidence type="ECO:0000256" key="16">
    <source>
        <dbReference type="HAMAP-Rule" id="MF_01274"/>
    </source>
</evidence>
<feature type="binding site" evidence="16">
    <location>
        <position position="180"/>
    </location>
    <ligand>
        <name>substrate</name>
    </ligand>
</feature>
<dbReference type="GO" id="GO:0005524">
    <property type="term" value="F:ATP binding"/>
    <property type="evidence" value="ECO:0007669"/>
    <property type="project" value="UniProtKB-UniRule"/>
</dbReference>
<evidence type="ECO:0000256" key="5">
    <source>
        <dbReference type="ARBA" id="ARBA00011738"/>
    </source>
</evidence>
<name>A0A8J7AJM5_9CYAN</name>
<dbReference type="NCBIfam" id="NF009871">
    <property type="entry name" value="PRK13331.1"/>
    <property type="match status" value="1"/>
</dbReference>
<dbReference type="GO" id="GO:0004594">
    <property type="term" value="F:pantothenate kinase activity"/>
    <property type="evidence" value="ECO:0007669"/>
    <property type="project" value="UniProtKB-UniRule"/>
</dbReference>
<comment type="catalytic activity">
    <reaction evidence="1 16">
        <text>(R)-pantothenate + ATP = (R)-4'-phosphopantothenate + ADP + H(+)</text>
        <dbReference type="Rhea" id="RHEA:16373"/>
        <dbReference type="ChEBI" id="CHEBI:10986"/>
        <dbReference type="ChEBI" id="CHEBI:15378"/>
        <dbReference type="ChEBI" id="CHEBI:29032"/>
        <dbReference type="ChEBI" id="CHEBI:30616"/>
        <dbReference type="ChEBI" id="CHEBI:456216"/>
        <dbReference type="EC" id="2.7.1.33"/>
    </reaction>
</comment>
<dbReference type="UniPathway" id="UPA00241">
    <property type="reaction ID" value="UER00352"/>
</dbReference>
<evidence type="ECO:0000256" key="10">
    <source>
        <dbReference type="ARBA" id="ARBA00022777"/>
    </source>
</evidence>
<evidence type="ECO:0000256" key="12">
    <source>
        <dbReference type="ARBA" id="ARBA00022958"/>
    </source>
</evidence>
<dbReference type="GO" id="GO:0015937">
    <property type="term" value="P:coenzyme A biosynthetic process"/>
    <property type="evidence" value="ECO:0007669"/>
    <property type="project" value="UniProtKB-UniRule"/>
</dbReference>
<dbReference type="Proteomes" id="UP000636505">
    <property type="component" value="Unassembled WGS sequence"/>
</dbReference>
<keyword evidence="11 16" id="KW-0067">ATP-binding</keyword>
<protein>
    <recommendedName>
        <fullName evidence="15 16">Type III pantothenate kinase</fullName>
        <ecNumber evidence="6 16">2.7.1.33</ecNumber>
    </recommendedName>
    <alternativeName>
        <fullName evidence="16">PanK-III</fullName>
    </alternativeName>
    <alternativeName>
        <fullName evidence="16">Pantothenic acid kinase</fullName>
    </alternativeName>
</protein>
<evidence type="ECO:0000256" key="13">
    <source>
        <dbReference type="ARBA" id="ARBA00022993"/>
    </source>
</evidence>
<dbReference type="EC" id="2.7.1.33" evidence="6 16"/>
<comment type="cofactor">
    <cofactor evidence="2">
        <name>K(+)</name>
        <dbReference type="ChEBI" id="CHEBI:29103"/>
    </cofactor>
</comment>
<dbReference type="CDD" id="cd24015">
    <property type="entry name" value="ASKHA_NBD_PanK-III"/>
    <property type="match status" value="1"/>
</dbReference>
<comment type="subunit">
    <text evidence="5 16">Homodimer.</text>
</comment>
<keyword evidence="13 16" id="KW-0173">Coenzyme A biosynthesis</keyword>
<comment type="similarity">
    <text evidence="14 16">Belongs to the type III pantothenate kinase family.</text>
</comment>
<feature type="binding site" evidence="16">
    <location>
        <begin position="103"/>
        <end position="106"/>
    </location>
    <ligand>
        <name>substrate</name>
    </ligand>
</feature>
<dbReference type="InterPro" id="IPR043129">
    <property type="entry name" value="ATPase_NBD"/>
</dbReference>
<comment type="subcellular location">
    <subcellularLocation>
        <location evidence="3 16">Cytoplasm</location>
    </subcellularLocation>
</comment>
<evidence type="ECO:0000256" key="7">
    <source>
        <dbReference type="ARBA" id="ARBA00022490"/>
    </source>
</evidence>
<dbReference type="EMBL" id="JADEXG010000007">
    <property type="protein sequence ID" value="MBE9076590.1"/>
    <property type="molecule type" value="Genomic_DNA"/>
</dbReference>
<dbReference type="Pfam" id="PF03309">
    <property type="entry name" value="Pan_kinase"/>
    <property type="match status" value="1"/>
</dbReference>
<evidence type="ECO:0000256" key="15">
    <source>
        <dbReference type="ARBA" id="ARBA00040883"/>
    </source>
</evidence>
<keyword evidence="16" id="KW-0479">Metal-binding</keyword>
<evidence type="ECO:0000256" key="11">
    <source>
        <dbReference type="ARBA" id="ARBA00022840"/>
    </source>
</evidence>
<dbReference type="GO" id="GO:0046872">
    <property type="term" value="F:metal ion binding"/>
    <property type="evidence" value="ECO:0007669"/>
    <property type="project" value="UniProtKB-KW"/>
</dbReference>
<gene>
    <name evidence="16" type="primary">coaX</name>
    <name evidence="17" type="ORF">IQ241_04645</name>
</gene>
<proteinExistence type="inferred from homology"/>
<evidence type="ECO:0000256" key="14">
    <source>
        <dbReference type="ARBA" id="ARBA00038036"/>
    </source>
</evidence>
<dbReference type="InterPro" id="IPR004619">
    <property type="entry name" value="Type_III_PanK"/>
</dbReference>
<feature type="binding site" evidence="16">
    <location>
        <position position="99"/>
    </location>
    <ligand>
        <name>substrate</name>
    </ligand>
</feature>
<dbReference type="PANTHER" id="PTHR34265:SF1">
    <property type="entry name" value="TYPE III PANTOTHENATE KINASE"/>
    <property type="match status" value="1"/>
</dbReference>
<evidence type="ECO:0000256" key="9">
    <source>
        <dbReference type="ARBA" id="ARBA00022741"/>
    </source>
</evidence>
<evidence type="ECO:0000313" key="18">
    <source>
        <dbReference type="Proteomes" id="UP000636505"/>
    </source>
</evidence>
<keyword evidence="10 16" id="KW-0418">Kinase</keyword>
<keyword evidence="8 16" id="KW-0808">Transferase</keyword>
<dbReference type="RefSeq" id="WP_193905254.1">
    <property type="nucleotide sequence ID" value="NZ_JADEXG010000007.1"/>
</dbReference>
<dbReference type="SUPFAM" id="SSF53067">
    <property type="entry name" value="Actin-like ATPase domain"/>
    <property type="match status" value="2"/>
</dbReference>
<sequence length="260" mass="27919">MADDWLALAIGNSRLHWAAFRGQQLLQTWHTLHLPPETVARLIANGFQPAIWAGLTQDLVPLLTQPGLWLASVVPQQTAIWAAAAVTVEPEQIPLKGCYSGLGLDRILTLWGAAWTGGWPALAIDAGTALTLTAGDADTVLGGAILPGLRLQSQALAQGTAALPAVSWHPRLPPRWAKETTAAIQSGILYTLLSGLQDYLDDWWQTFPQGQVVLTGGDGSLIHTYLQQCTPEVASRVRFDPALIFRGICAYRETTAGAEC</sequence>
<reference evidence="17" key="1">
    <citation type="submission" date="2020-10" db="EMBL/GenBank/DDBJ databases">
        <authorList>
            <person name="Castelo-Branco R."/>
            <person name="Eusebio N."/>
            <person name="Adriana R."/>
            <person name="Vieira A."/>
            <person name="Brugerolle De Fraissinette N."/>
            <person name="Rezende De Castro R."/>
            <person name="Schneider M.P."/>
            <person name="Vasconcelos V."/>
            <person name="Leao P.N."/>
        </authorList>
    </citation>
    <scope>NUCLEOTIDE SEQUENCE</scope>
    <source>
        <strain evidence="17">LEGE 07310</strain>
    </source>
</reference>
<dbReference type="PANTHER" id="PTHR34265">
    <property type="entry name" value="TYPE III PANTOTHENATE KINASE"/>
    <property type="match status" value="1"/>
</dbReference>
<dbReference type="GO" id="GO:0005737">
    <property type="term" value="C:cytoplasm"/>
    <property type="evidence" value="ECO:0007669"/>
    <property type="project" value="UniProtKB-SubCell"/>
</dbReference>